<name>A0AA35PL47_9SAUR</name>
<sequence length="99" mass="11712">MVVDRRKPGFMRKATKMIKGLETKPYEEQLKELGMFSLGRRRQRGDMTTIFQYLKGCHVFSSSEGPDPNQWIQVTRKKILTKHREEHSDKNEKKTRGMI</sequence>
<proteinExistence type="predicted"/>
<organism evidence="1 2">
    <name type="scientific">Podarcis lilfordi</name>
    <name type="common">Lilford's wall lizard</name>
    <dbReference type="NCBI Taxonomy" id="74358"/>
    <lineage>
        <taxon>Eukaryota</taxon>
        <taxon>Metazoa</taxon>
        <taxon>Chordata</taxon>
        <taxon>Craniata</taxon>
        <taxon>Vertebrata</taxon>
        <taxon>Euteleostomi</taxon>
        <taxon>Lepidosauria</taxon>
        <taxon>Squamata</taxon>
        <taxon>Bifurcata</taxon>
        <taxon>Unidentata</taxon>
        <taxon>Episquamata</taxon>
        <taxon>Laterata</taxon>
        <taxon>Lacertibaenia</taxon>
        <taxon>Lacertidae</taxon>
        <taxon>Podarcis</taxon>
    </lineage>
</organism>
<evidence type="ECO:0000313" key="2">
    <source>
        <dbReference type="Proteomes" id="UP001178461"/>
    </source>
</evidence>
<evidence type="ECO:0000313" key="1">
    <source>
        <dbReference type="EMBL" id="CAI5789865.1"/>
    </source>
</evidence>
<dbReference type="Proteomes" id="UP001178461">
    <property type="component" value="Chromosome 13"/>
</dbReference>
<dbReference type="AlphaFoldDB" id="A0AA35PL47"/>
<keyword evidence="2" id="KW-1185">Reference proteome</keyword>
<accession>A0AA35PL47</accession>
<dbReference type="EMBL" id="OX395138">
    <property type="protein sequence ID" value="CAI5789865.1"/>
    <property type="molecule type" value="Genomic_DNA"/>
</dbReference>
<protein>
    <submittedName>
        <fullName evidence="1">Uncharacterized protein</fullName>
    </submittedName>
</protein>
<reference evidence="1" key="1">
    <citation type="submission" date="2022-12" db="EMBL/GenBank/DDBJ databases">
        <authorList>
            <person name="Alioto T."/>
            <person name="Alioto T."/>
            <person name="Gomez Garrido J."/>
        </authorList>
    </citation>
    <scope>NUCLEOTIDE SEQUENCE</scope>
</reference>
<gene>
    <name evidence="1" type="ORF">PODLI_1B022768</name>
</gene>